<gene>
    <name evidence="9" type="ORF">EDE11_10443</name>
</gene>
<sequence>MILKCRYLGHTPSRTRRVVGKELGKQRKVRRISGAVNSLDHKNSLPLSNWSSITCRKRRRKRNNPIIFNKAKSYQSGVPEVCDPNQVTLRPGHLRVVFLAYRQQSLINLEVFMSTLDEDLARLNFEYLMLARECARSNPAETAWRFGIDRGGIDRLASMTQQQLREHAESSRAVIHLLPVYAPSNLPTVAYVDLLQPCITGTADETHAL</sequence>
<dbReference type="Gene3D" id="1.10.4000.10">
    <property type="entry name" value="Flagellar transcriptional activator FlhD"/>
    <property type="match status" value="1"/>
</dbReference>
<dbReference type="SUPFAM" id="SSF63592">
    <property type="entry name" value="Flagellar transcriptional activator FlhD"/>
    <property type="match status" value="1"/>
</dbReference>
<accession>A0ABY2CQ54</accession>
<keyword evidence="1" id="KW-0963">Cytoplasm</keyword>
<keyword evidence="3" id="KW-0805">Transcription regulation</keyword>
<protein>
    <submittedName>
        <fullName evidence="9">Transcriptional activator FlhD</fullName>
    </submittedName>
</protein>
<keyword evidence="7" id="KW-0804">Transcription</keyword>
<proteinExistence type="predicted"/>
<dbReference type="InterPro" id="IPR023559">
    <property type="entry name" value="Flagellar_FlhD"/>
</dbReference>
<comment type="function">
    <text evidence="8">Functions in complex with FlhC as a master transcriptional regulator that regulates transcription of several flagellar and non-flagellar operons by binding to their promoter region. Activates expression of class 2 flagellar genes, including fliA, which is a flagellum-specific sigma factor that turns on the class 3 genes. Also regulates genes whose products function in a variety of physiological pathways.</text>
</comment>
<evidence type="ECO:0000256" key="6">
    <source>
        <dbReference type="ARBA" id="ARBA00023159"/>
    </source>
</evidence>
<dbReference type="Pfam" id="PF05247">
    <property type="entry name" value="FlhD"/>
    <property type="match status" value="1"/>
</dbReference>
<evidence type="ECO:0000256" key="2">
    <source>
        <dbReference type="ARBA" id="ARBA00022795"/>
    </source>
</evidence>
<keyword evidence="4" id="KW-0238">DNA-binding</keyword>
<dbReference type="EMBL" id="SMCN01000004">
    <property type="protein sequence ID" value="TCV86099.1"/>
    <property type="molecule type" value="Genomic_DNA"/>
</dbReference>
<keyword evidence="6" id="KW-0010">Activator</keyword>
<keyword evidence="5" id="KW-1015">Disulfide bond</keyword>
<evidence type="ECO:0000313" key="9">
    <source>
        <dbReference type="EMBL" id="TCV86099.1"/>
    </source>
</evidence>
<name>A0ABY2CQ54_METMH</name>
<comment type="caution">
    <text evidence="9">The sequence shown here is derived from an EMBL/GenBank/DDBJ whole genome shotgun (WGS) entry which is preliminary data.</text>
</comment>
<keyword evidence="10" id="KW-1185">Reference proteome</keyword>
<evidence type="ECO:0000256" key="4">
    <source>
        <dbReference type="ARBA" id="ARBA00023125"/>
    </source>
</evidence>
<reference evidence="9 10" key="1">
    <citation type="submission" date="2019-03" db="EMBL/GenBank/DDBJ databases">
        <title>Systems level insights into methane cycling in arid and semi-arid ecosystems.</title>
        <authorList>
            <person name="Kalyuzhnaya M."/>
        </authorList>
    </citation>
    <scope>NUCLEOTIDE SEQUENCE [LARGE SCALE GENOMIC DNA]</scope>
    <source>
        <strain evidence="9 10">S-1</strain>
    </source>
</reference>
<dbReference type="InterPro" id="IPR036194">
    <property type="entry name" value="FlhD_sf"/>
</dbReference>
<evidence type="ECO:0000256" key="8">
    <source>
        <dbReference type="ARBA" id="ARBA00025431"/>
    </source>
</evidence>
<keyword evidence="2" id="KW-1005">Bacterial flagellum biogenesis</keyword>
<evidence type="ECO:0000256" key="5">
    <source>
        <dbReference type="ARBA" id="ARBA00023157"/>
    </source>
</evidence>
<evidence type="ECO:0000256" key="1">
    <source>
        <dbReference type="ARBA" id="ARBA00022490"/>
    </source>
</evidence>
<dbReference type="Proteomes" id="UP000295649">
    <property type="component" value="Unassembled WGS sequence"/>
</dbReference>
<evidence type="ECO:0000313" key="10">
    <source>
        <dbReference type="Proteomes" id="UP000295649"/>
    </source>
</evidence>
<evidence type="ECO:0000256" key="3">
    <source>
        <dbReference type="ARBA" id="ARBA00023015"/>
    </source>
</evidence>
<organism evidence="9 10">
    <name type="scientific">Methylomonas methanica</name>
    <dbReference type="NCBI Taxonomy" id="421"/>
    <lineage>
        <taxon>Bacteria</taxon>
        <taxon>Pseudomonadati</taxon>
        <taxon>Pseudomonadota</taxon>
        <taxon>Gammaproteobacteria</taxon>
        <taxon>Methylococcales</taxon>
        <taxon>Methylococcaceae</taxon>
        <taxon>Methylomonas</taxon>
    </lineage>
</organism>
<evidence type="ECO:0000256" key="7">
    <source>
        <dbReference type="ARBA" id="ARBA00023163"/>
    </source>
</evidence>